<name>A0AAU9PQW7_9ASTR</name>
<accession>A0AAU9PQW7</accession>
<comment type="caution">
    <text evidence="2">The sequence shown here is derived from an EMBL/GenBank/DDBJ whole genome shotgun (WGS) entry which is preliminary data.</text>
</comment>
<keyword evidence="1" id="KW-0175">Coiled coil</keyword>
<organism evidence="2 3">
    <name type="scientific">Lactuca virosa</name>
    <dbReference type="NCBI Taxonomy" id="75947"/>
    <lineage>
        <taxon>Eukaryota</taxon>
        <taxon>Viridiplantae</taxon>
        <taxon>Streptophyta</taxon>
        <taxon>Embryophyta</taxon>
        <taxon>Tracheophyta</taxon>
        <taxon>Spermatophyta</taxon>
        <taxon>Magnoliopsida</taxon>
        <taxon>eudicotyledons</taxon>
        <taxon>Gunneridae</taxon>
        <taxon>Pentapetalae</taxon>
        <taxon>asterids</taxon>
        <taxon>campanulids</taxon>
        <taxon>Asterales</taxon>
        <taxon>Asteraceae</taxon>
        <taxon>Cichorioideae</taxon>
        <taxon>Cichorieae</taxon>
        <taxon>Lactucinae</taxon>
        <taxon>Lactuca</taxon>
    </lineage>
</organism>
<dbReference type="PANTHER" id="PTHR35307">
    <property type="entry name" value="PROTEIN, PUTATIVE-RELATED"/>
    <property type="match status" value="1"/>
</dbReference>
<sequence length="303" mass="34501">MKIGSKSMMKKKKSEINSLWQVNTGMVKVVDTKEEIEENMKEVEEVEEDEKVEVEGGRVEPTFGIRALKLGIGLKEGGLNQQSLPDIPKNMVDCLLNGVSEGLLYVTLVEESLNATDHDHVSIQKAAETLWVDVEVYHKWLGTKLPNPMSKMNTPGDILQWLRDKAKNKVNKVESMDIRSRSYGYKYMSICANSMYCITETILLNYHDNIEQVSQEELFAHVSSRIADIIAACLTNLPQVILMKCHEIVIEKREASVQVATQLLGETKQIIIRLRDHELPSLMNPYELAFIDKWCAYLENLFP</sequence>
<reference evidence="2 3" key="1">
    <citation type="submission" date="2022-01" db="EMBL/GenBank/DDBJ databases">
        <authorList>
            <person name="Xiong W."/>
            <person name="Schranz E."/>
        </authorList>
    </citation>
    <scope>NUCLEOTIDE SEQUENCE [LARGE SCALE GENOMIC DNA]</scope>
</reference>
<gene>
    <name evidence="2" type="ORF">LVIROSA_LOCUS37571</name>
</gene>
<proteinExistence type="predicted"/>
<protein>
    <submittedName>
        <fullName evidence="2">Uncharacterized protein</fullName>
    </submittedName>
</protein>
<evidence type="ECO:0000313" key="2">
    <source>
        <dbReference type="EMBL" id="CAH1452263.1"/>
    </source>
</evidence>
<keyword evidence="3" id="KW-1185">Reference proteome</keyword>
<evidence type="ECO:0000256" key="1">
    <source>
        <dbReference type="SAM" id="Coils"/>
    </source>
</evidence>
<dbReference type="PANTHER" id="PTHR35307:SF6">
    <property type="entry name" value="TRANSMEMBRANE PROTEIN"/>
    <property type="match status" value="1"/>
</dbReference>
<dbReference type="AlphaFoldDB" id="A0AAU9PQW7"/>
<dbReference type="Proteomes" id="UP001157418">
    <property type="component" value="Unassembled WGS sequence"/>
</dbReference>
<feature type="coiled-coil region" evidence="1">
    <location>
        <begin position="26"/>
        <end position="53"/>
    </location>
</feature>
<dbReference type="EMBL" id="CAKMRJ010005745">
    <property type="protein sequence ID" value="CAH1452263.1"/>
    <property type="molecule type" value="Genomic_DNA"/>
</dbReference>
<evidence type="ECO:0000313" key="3">
    <source>
        <dbReference type="Proteomes" id="UP001157418"/>
    </source>
</evidence>